<dbReference type="InterPro" id="IPR050640">
    <property type="entry name" value="Bact_2-comp_sensor_kinase"/>
</dbReference>
<feature type="region of interest" description="Disordered" evidence="2">
    <location>
        <begin position="74"/>
        <end position="132"/>
    </location>
</feature>
<name>A0A941DBW7_9BURK</name>
<keyword evidence="3" id="KW-0812">Transmembrane</keyword>
<proteinExistence type="predicted"/>
<evidence type="ECO:0000256" key="3">
    <source>
        <dbReference type="SAM" id="Phobius"/>
    </source>
</evidence>
<evidence type="ECO:0000313" key="6">
    <source>
        <dbReference type="Proteomes" id="UP000680158"/>
    </source>
</evidence>
<dbReference type="Gene3D" id="3.30.565.10">
    <property type="entry name" value="Histidine kinase-like ATPase, C-terminal domain"/>
    <property type="match status" value="1"/>
</dbReference>
<feature type="transmembrane region" description="Helical" evidence="3">
    <location>
        <begin position="142"/>
        <end position="169"/>
    </location>
</feature>
<keyword evidence="5" id="KW-0418">Kinase</keyword>
<dbReference type="SMART" id="SM00387">
    <property type="entry name" value="HATPase_c"/>
    <property type="match status" value="1"/>
</dbReference>
<dbReference type="PROSITE" id="PS50109">
    <property type="entry name" value="HIS_KIN"/>
    <property type="match status" value="1"/>
</dbReference>
<dbReference type="GO" id="GO:0016020">
    <property type="term" value="C:membrane"/>
    <property type="evidence" value="ECO:0007669"/>
    <property type="project" value="InterPro"/>
</dbReference>
<evidence type="ECO:0000256" key="2">
    <source>
        <dbReference type="SAM" id="MobiDB-lite"/>
    </source>
</evidence>
<feature type="transmembrane region" description="Helical" evidence="3">
    <location>
        <begin position="6"/>
        <end position="22"/>
    </location>
</feature>
<dbReference type="AlphaFoldDB" id="A0A941DBW7"/>
<reference evidence="5 6" key="1">
    <citation type="submission" date="2021-04" db="EMBL/GenBank/DDBJ databases">
        <title>novel species isolated from subtropical streams in China.</title>
        <authorList>
            <person name="Lu H."/>
        </authorList>
    </citation>
    <scope>NUCLEOTIDE SEQUENCE [LARGE SCALE GENOMIC DNA]</scope>
    <source>
        <strain evidence="5 6">BYS107W</strain>
    </source>
</reference>
<feature type="compositionally biased region" description="Low complexity" evidence="2">
    <location>
        <begin position="82"/>
        <end position="121"/>
    </location>
</feature>
<dbReference type="SUPFAM" id="SSF55874">
    <property type="entry name" value="ATPase domain of HSP90 chaperone/DNA topoisomerase II/histidine kinase"/>
    <property type="match status" value="1"/>
</dbReference>
<dbReference type="PANTHER" id="PTHR34220:SF9">
    <property type="entry name" value="SIGNAL TRANSDUCTION HISTIDINE KINASE INTERNAL REGION DOMAIN-CONTAINING PROTEIN"/>
    <property type="match status" value="1"/>
</dbReference>
<protein>
    <submittedName>
        <fullName evidence="5">Histidine kinase</fullName>
    </submittedName>
</protein>
<feature type="transmembrane region" description="Helical" evidence="3">
    <location>
        <begin position="34"/>
        <end position="51"/>
    </location>
</feature>
<keyword evidence="5" id="KW-0808">Transferase</keyword>
<dbReference type="PANTHER" id="PTHR34220">
    <property type="entry name" value="SENSOR HISTIDINE KINASE YPDA"/>
    <property type="match status" value="1"/>
</dbReference>
<dbReference type="Proteomes" id="UP000680158">
    <property type="component" value="Unassembled WGS sequence"/>
</dbReference>
<keyword evidence="3" id="KW-1133">Transmembrane helix</keyword>
<evidence type="ECO:0000313" key="5">
    <source>
        <dbReference type="EMBL" id="MBR7745858.1"/>
    </source>
</evidence>
<dbReference type="InterPro" id="IPR036890">
    <property type="entry name" value="HATPase_C_sf"/>
</dbReference>
<keyword evidence="1" id="KW-0175">Coiled coil</keyword>
<dbReference type="InterPro" id="IPR010559">
    <property type="entry name" value="Sig_transdc_His_kin_internal"/>
</dbReference>
<evidence type="ECO:0000259" key="4">
    <source>
        <dbReference type="PROSITE" id="PS50109"/>
    </source>
</evidence>
<dbReference type="GO" id="GO:0000155">
    <property type="term" value="F:phosphorelay sensor kinase activity"/>
    <property type="evidence" value="ECO:0007669"/>
    <property type="project" value="InterPro"/>
</dbReference>
<dbReference type="InterPro" id="IPR005467">
    <property type="entry name" value="His_kinase_dom"/>
</dbReference>
<keyword evidence="3" id="KW-0472">Membrane</keyword>
<keyword evidence="6" id="KW-1185">Reference proteome</keyword>
<evidence type="ECO:0000256" key="1">
    <source>
        <dbReference type="SAM" id="Coils"/>
    </source>
</evidence>
<dbReference type="EMBL" id="JAGSPM010000002">
    <property type="protein sequence ID" value="MBR7745858.1"/>
    <property type="molecule type" value="Genomic_DNA"/>
</dbReference>
<dbReference type="Pfam" id="PF02518">
    <property type="entry name" value="HATPase_c"/>
    <property type="match status" value="1"/>
</dbReference>
<dbReference type="Pfam" id="PF06580">
    <property type="entry name" value="His_kinase"/>
    <property type="match status" value="1"/>
</dbReference>
<sequence length="391" mass="42076">MVPVMLAALSLTTVGQAMAVWVRQKNFASRKETILLCVALLSGVAISYGVAQATDNLAKFVIYGDANYKVVSKNKKSNADHQQPSASATADAASASAQTPASVPAETSAASSTKSEANSASVAKPETKEKPVDNDSVKLDKLIQLIIGSFPIAFLIIYTASGFDLWFFFRQRKRLAEALRQQELKRAQDARREAELRLSVLVAQVEPHFLFNTLAGVRSAILTEPLRATAIVDHLVDYLRSTIPQMRGDGTSEQGRLAKQLEAARAYLGLMQARIPRLSYSVESELKDAAFPPLLLISLVENAIKHGIEPKIGPVHVAVNARYFDDGDEEKLEVSVSDNGVGFGGTTSGSGIGLANIRERLESMYGDKAKLTLKARPEGGVIASIVIPLIA</sequence>
<feature type="domain" description="Histidine kinase" evidence="4">
    <location>
        <begin position="295"/>
        <end position="391"/>
    </location>
</feature>
<feature type="coiled-coil region" evidence="1">
    <location>
        <begin position="173"/>
        <end position="204"/>
    </location>
</feature>
<gene>
    <name evidence="5" type="ORF">KDM92_04645</name>
</gene>
<comment type="caution">
    <text evidence="5">The sequence shown here is derived from an EMBL/GenBank/DDBJ whole genome shotgun (WGS) entry which is preliminary data.</text>
</comment>
<accession>A0A941DBW7</accession>
<organism evidence="5 6">
    <name type="scientific">Undibacterium baiyunense</name>
    <dbReference type="NCBI Taxonomy" id="2828731"/>
    <lineage>
        <taxon>Bacteria</taxon>
        <taxon>Pseudomonadati</taxon>
        <taxon>Pseudomonadota</taxon>
        <taxon>Betaproteobacteria</taxon>
        <taxon>Burkholderiales</taxon>
        <taxon>Oxalobacteraceae</taxon>
        <taxon>Undibacterium</taxon>
    </lineage>
</organism>
<dbReference type="InterPro" id="IPR003594">
    <property type="entry name" value="HATPase_dom"/>
</dbReference>